<keyword evidence="5 7" id="KW-0472">Membrane</keyword>
<keyword evidence="9" id="KW-0830">Ubiquinone</keyword>
<protein>
    <submittedName>
        <fullName evidence="9">NADH-ubiquinone oxidoreductase chain M</fullName>
        <ecNumber evidence="9">1.6.5.3</ecNumber>
    </submittedName>
</protein>
<evidence type="ECO:0000256" key="6">
    <source>
        <dbReference type="RuleBase" id="RU000320"/>
    </source>
</evidence>
<feature type="transmembrane region" description="Helical" evidence="7">
    <location>
        <begin position="80"/>
        <end position="104"/>
    </location>
</feature>
<evidence type="ECO:0000256" key="4">
    <source>
        <dbReference type="ARBA" id="ARBA00022989"/>
    </source>
</evidence>
<organism evidence="9">
    <name type="scientific">uncultured Chloroflexia bacterium</name>
    <dbReference type="NCBI Taxonomy" id="1672391"/>
    <lineage>
        <taxon>Bacteria</taxon>
        <taxon>Bacillati</taxon>
        <taxon>Chloroflexota</taxon>
        <taxon>Chloroflexia</taxon>
        <taxon>environmental samples</taxon>
    </lineage>
</organism>
<evidence type="ECO:0000256" key="1">
    <source>
        <dbReference type="ARBA" id="ARBA00004127"/>
    </source>
</evidence>
<comment type="similarity">
    <text evidence="2">Belongs to the complex I subunit 4 family.</text>
</comment>
<feature type="transmembrane region" description="Helical" evidence="7">
    <location>
        <begin position="116"/>
        <end position="134"/>
    </location>
</feature>
<dbReference type="PRINTS" id="PR01437">
    <property type="entry name" value="NUOXDRDTASE4"/>
</dbReference>
<feature type="domain" description="NADH:quinone oxidoreductase/Mrp antiporter transmembrane" evidence="8">
    <location>
        <begin position="136"/>
        <end position="423"/>
    </location>
</feature>
<evidence type="ECO:0000256" key="3">
    <source>
        <dbReference type="ARBA" id="ARBA00022692"/>
    </source>
</evidence>
<feature type="transmembrane region" description="Helical" evidence="7">
    <location>
        <begin position="456"/>
        <end position="475"/>
    </location>
</feature>
<sequence length="511" mass="55922">MNLFDLPSGIPYLSLIWLSILAGALICAVLPRTAKNAIRWTATLASFISLAIALALYMAYDPAGQTFQFVEQLNWVPQFGISYLVGADGINLPMLILNGFIIFTGSLISWNIEERVKEYFVLLLLLVVGVYGVFMSLDMFVLFVFYELAVLPMYLLIGIWGSTRKEYGAMKLTLYLMAGSVFIIVGMLAVYFAGGRTFNLIELANNNQFGIGFQFAFFMPMFVGFAILAGMFPFHTWSPTGHVAAPTAVSMLHAGVLMKLGSYGALRVAMWLMPEGAQMWAPVIVGLTLVNVVYGATIAMAQKDFKYVIGYSSVSHMGLVVMGLSTLNRTGLNGAVLQMFAHGVMTALFFAVVGRMVYERTHTRQLPELGGMAQIMPFAALMLIIGGFSSMGMPGFAGFFAEFNIFVGVWERFPIVALLAAISIPITAAYILRVTRQVFFGEVKDPHFFELPRLTWQEYTAGTILAALIIAVGIFPDLMHPLVNSGVSPVVERFEDAGSVVQAAGNPLFGR</sequence>
<dbReference type="GO" id="GO:0015990">
    <property type="term" value="P:electron transport coupled proton transport"/>
    <property type="evidence" value="ECO:0007669"/>
    <property type="project" value="TreeGrafter"/>
</dbReference>
<feature type="transmembrane region" description="Helical" evidence="7">
    <location>
        <begin position="42"/>
        <end position="60"/>
    </location>
</feature>
<feature type="transmembrane region" description="Helical" evidence="7">
    <location>
        <begin position="12"/>
        <end position="30"/>
    </location>
</feature>
<comment type="subcellular location">
    <subcellularLocation>
        <location evidence="1">Endomembrane system</location>
        <topology evidence="1">Multi-pass membrane protein</topology>
    </subcellularLocation>
    <subcellularLocation>
        <location evidence="6">Membrane</location>
        <topology evidence="6">Multi-pass membrane protein</topology>
    </subcellularLocation>
</comment>
<keyword evidence="3 6" id="KW-0812">Transmembrane</keyword>
<dbReference type="GO" id="GO:0042773">
    <property type="term" value="P:ATP synthesis coupled electron transport"/>
    <property type="evidence" value="ECO:0007669"/>
    <property type="project" value="InterPro"/>
</dbReference>
<feature type="transmembrane region" description="Helical" evidence="7">
    <location>
        <begin position="413"/>
        <end position="435"/>
    </location>
</feature>
<feature type="transmembrane region" description="Helical" evidence="7">
    <location>
        <begin position="339"/>
        <end position="358"/>
    </location>
</feature>
<keyword evidence="4 7" id="KW-1133">Transmembrane helix</keyword>
<feature type="transmembrane region" description="Helical" evidence="7">
    <location>
        <begin position="140"/>
        <end position="160"/>
    </location>
</feature>
<dbReference type="NCBIfam" id="TIGR01972">
    <property type="entry name" value="NDH_I_M"/>
    <property type="match status" value="1"/>
</dbReference>
<dbReference type="PANTHER" id="PTHR43507">
    <property type="entry name" value="NADH-UBIQUINONE OXIDOREDUCTASE CHAIN 4"/>
    <property type="match status" value="1"/>
</dbReference>
<dbReference type="GO" id="GO:0003954">
    <property type="term" value="F:NADH dehydrogenase activity"/>
    <property type="evidence" value="ECO:0007669"/>
    <property type="project" value="TreeGrafter"/>
</dbReference>
<evidence type="ECO:0000313" key="9">
    <source>
        <dbReference type="EMBL" id="CAA9232039.1"/>
    </source>
</evidence>
<keyword evidence="9" id="KW-0560">Oxidoreductase</keyword>
<feature type="transmembrane region" description="Helical" evidence="7">
    <location>
        <begin position="172"/>
        <end position="193"/>
    </location>
</feature>
<name>A0A6J4HU70_9CHLR</name>
<feature type="transmembrane region" description="Helical" evidence="7">
    <location>
        <begin position="378"/>
        <end position="401"/>
    </location>
</feature>
<feature type="transmembrane region" description="Helical" evidence="7">
    <location>
        <begin position="279"/>
        <end position="301"/>
    </location>
</feature>
<gene>
    <name evidence="9" type="ORF">AVDCRST_MAG26-1015</name>
</gene>
<dbReference type="GO" id="GO:0016020">
    <property type="term" value="C:membrane"/>
    <property type="evidence" value="ECO:0007669"/>
    <property type="project" value="UniProtKB-SubCell"/>
</dbReference>
<evidence type="ECO:0000256" key="2">
    <source>
        <dbReference type="ARBA" id="ARBA00009025"/>
    </source>
</evidence>
<dbReference type="InterPro" id="IPR001750">
    <property type="entry name" value="ND/Mrp_TM"/>
</dbReference>
<dbReference type="InterPro" id="IPR003918">
    <property type="entry name" value="NADH_UbQ_OxRdtase"/>
</dbReference>
<dbReference type="EC" id="1.6.5.3" evidence="9"/>
<feature type="transmembrane region" description="Helical" evidence="7">
    <location>
        <begin position="213"/>
        <end position="234"/>
    </location>
</feature>
<dbReference type="Pfam" id="PF00361">
    <property type="entry name" value="Proton_antipo_M"/>
    <property type="match status" value="1"/>
</dbReference>
<accession>A0A6J4HU70</accession>
<dbReference type="GO" id="GO:0048039">
    <property type="term" value="F:ubiquinone binding"/>
    <property type="evidence" value="ECO:0007669"/>
    <property type="project" value="TreeGrafter"/>
</dbReference>
<reference evidence="9" key="1">
    <citation type="submission" date="2020-02" db="EMBL/GenBank/DDBJ databases">
        <authorList>
            <person name="Meier V. D."/>
        </authorList>
    </citation>
    <scope>NUCLEOTIDE SEQUENCE</scope>
    <source>
        <strain evidence="9">AVDCRST_MAG26</strain>
    </source>
</reference>
<dbReference type="AlphaFoldDB" id="A0A6J4HU70"/>
<evidence type="ECO:0000256" key="7">
    <source>
        <dbReference type="SAM" id="Phobius"/>
    </source>
</evidence>
<evidence type="ECO:0000259" key="8">
    <source>
        <dbReference type="Pfam" id="PF00361"/>
    </source>
</evidence>
<dbReference type="InterPro" id="IPR010227">
    <property type="entry name" value="NADH_Q_OxRdtase_chainM/4"/>
</dbReference>
<dbReference type="GO" id="GO:0012505">
    <property type="term" value="C:endomembrane system"/>
    <property type="evidence" value="ECO:0007669"/>
    <property type="project" value="UniProtKB-SubCell"/>
</dbReference>
<dbReference type="EMBL" id="CADCTK010000234">
    <property type="protein sequence ID" value="CAA9232039.1"/>
    <property type="molecule type" value="Genomic_DNA"/>
</dbReference>
<evidence type="ECO:0000256" key="5">
    <source>
        <dbReference type="ARBA" id="ARBA00023136"/>
    </source>
</evidence>
<dbReference type="GO" id="GO:0008137">
    <property type="term" value="F:NADH dehydrogenase (ubiquinone) activity"/>
    <property type="evidence" value="ECO:0007669"/>
    <property type="project" value="InterPro"/>
</dbReference>
<feature type="transmembrane region" description="Helical" evidence="7">
    <location>
        <begin position="308"/>
        <end position="327"/>
    </location>
</feature>
<proteinExistence type="inferred from homology"/>
<dbReference type="PANTHER" id="PTHR43507:SF4">
    <property type="entry name" value="PROTON-TRANSLOCATING NADH-QUINONE OXIDOREDUCTASE, CHAIN M"/>
    <property type="match status" value="1"/>
</dbReference>